<dbReference type="RefSeq" id="XP_008620661.1">
    <property type="nucleotide sequence ID" value="XM_008622439.1"/>
</dbReference>
<dbReference type="Proteomes" id="UP000030762">
    <property type="component" value="Unassembled WGS sequence"/>
</dbReference>
<proteinExistence type="predicted"/>
<evidence type="ECO:0000256" key="1">
    <source>
        <dbReference type="SAM" id="Phobius"/>
    </source>
</evidence>
<reference evidence="2 3" key="1">
    <citation type="submission" date="2012-04" db="EMBL/GenBank/DDBJ databases">
        <title>The Genome Sequence of Saprolegnia declina VS20.</title>
        <authorList>
            <consortium name="The Broad Institute Genome Sequencing Platform"/>
            <person name="Russ C."/>
            <person name="Nusbaum C."/>
            <person name="Tyler B."/>
            <person name="van West P."/>
            <person name="Dieguez-Uribeondo J."/>
            <person name="de Bruijn I."/>
            <person name="Tripathy S."/>
            <person name="Jiang R."/>
            <person name="Young S.K."/>
            <person name="Zeng Q."/>
            <person name="Gargeya S."/>
            <person name="Fitzgerald M."/>
            <person name="Haas B."/>
            <person name="Abouelleil A."/>
            <person name="Alvarado L."/>
            <person name="Arachchi H.M."/>
            <person name="Berlin A."/>
            <person name="Chapman S.B."/>
            <person name="Goldberg J."/>
            <person name="Griggs A."/>
            <person name="Gujja S."/>
            <person name="Hansen M."/>
            <person name="Howarth C."/>
            <person name="Imamovic A."/>
            <person name="Larimer J."/>
            <person name="McCowen C."/>
            <person name="Montmayeur A."/>
            <person name="Murphy C."/>
            <person name="Neiman D."/>
            <person name="Pearson M."/>
            <person name="Priest M."/>
            <person name="Roberts A."/>
            <person name="Saif S."/>
            <person name="Shea T."/>
            <person name="Sisk P."/>
            <person name="Sykes S."/>
            <person name="Wortman J."/>
            <person name="Nusbaum C."/>
            <person name="Birren B."/>
        </authorList>
    </citation>
    <scope>NUCLEOTIDE SEQUENCE [LARGE SCALE GENOMIC DNA]</scope>
    <source>
        <strain evidence="2 3">VS20</strain>
    </source>
</reference>
<keyword evidence="1" id="KW-1133">Transmembrane helix</keyword>
<dbReference type="GeneID" id="19956966"/>
<keyword evidence="1" id="KW-0472">Membrane</keyword>
<sequence>MWALLYQAMTDEGGIDMRRIFALFLLTLLPTMTVATLVLRTPPPSFRVAGHDMHCIPSLKAPDVDLVQDEYLRIGMTLVNYEAVARHSSSLVEGTDRRYHEQVKALSLLQCIFSIDFLFLLLAQLPTCVAGILPCTTSPTTTC</sequence>
<accession>T0PUL2</accession>
<evidence type="ECO:0000313" key="3">
    <source>
        <dbReference type="Proteomes" id="UP000030762"/>
    </source>
</evidence>
<dbReference type="VEuPathDB" id="FungiDB:SDRG_16239"/>
<dbReference type="OrthoDB" id="77478at2759"/>
<gene>
    <name evidence="2" type="ORF">SDRG_16239</name>
</gene>
<protein>
    <submittedName>
        <fullName evidence="2">Uncharacterized protein</fullName>
    </submittedName>
</protein>
<organism evidence="2 3">
    <name type="scientific">Saprolegnia diclina (strain VS20)</name>
    <dbReference type="NCBI Taxonomy" id="1156394"/>
    <lineage>
        <taxon>Eukaryota</taxon>
        <taxon>Sar</taxon>
        <taxon>Stramenopiles</taxon>
        <taxon>Oomycota</taxon>
        <taxon>Saprolegniomycetes</taxon>
        <taxon>Saprolegniales</taxon>
        <taxon>Saprolegniaceae</taxon>
        <taxon>Saprolegnia</taxon>
    </lineage>
</organism>
<keyword evidence="3" id="KW-1185">Reference proteome</keyword>
<dbReference type="EMBL" id="JH767251">
    <property type="protein sequence ID" value="EQC25906.1"/>
    <property type="molecule type" value="Genomic_DNA"/>
</dbReference>
<dbReference type="InParanoid" id="T0PUL2"/>
<dbReference type="AlphaFoldDB" id="T0PUL2"/>
<name>T0PUL2_SAPDV</name>
<feature type="transmembrane region" description="Helical" evidence="1">
    <location>
        <begin position="20"/>
        <end position="39"/>
    </location>
</feature>
<evidence type="ECO:0000313" key="2">
    <source>
        <dbReference type="EMBL" id="EQC25906.1"/>
    </source>
</evidence>
<keyword evidence="1" id="KW-0812">Transmembrane</keyword>